<evidence type="ECO:0000256" key="3">
    <source>
        <dbReference type="ARBA" id="ARBA00021717"/>
    </source>
</evidence>
<dbReference type="InterPro" id="IPR006303">
    <property type="entry name" value="FliR"/>
</dbReference>
<evidence type="ECO:0000256" key="1">
    <source>
        <dbReference type="ARBA" id="ARBA00002578"/>
    </source>
</evidence>
<evidence type="ECO:0000256" key="9">
    <source>
        <dbReference type="NCBIfam" id="TIGR01400"/>
    </source>
</evidence>
<dbReference type="NCBIfam" id="TIGR01400">
    <property type="entry name" value="fliR"/>
    <property type="match status" value="1"/>
</dbReference>
<name>A0A1I2I536_9GAMM</name>
<evidence type="ECO:0000256" key="8">
    <source>
        <dbReference type="ARBA" id="ARBA00023143"/>
    </source>
</evidence>
<dbReference type="PANTHER" id="PTHR30065:SF8">
    <property type="entry name" value="FLAGELLAR BIOSYNTHETIC PROTEIN FLIR"/>
    <property type="match status" value="1"/>
</dbReference>
<dbReference type="GO" id="GO:0006605">
    <property type="term" value="P:protein targeting"/>
    <property type="evidence" value="ECO:0007669"/>
    <property type="project" value="UniProtKB-UniRule"/>
</dbReference>
<dbReference type="Proteomes" id="UP000199477">
    <property type="component" value="Unassembled WGS sequence"/>
</dbReference>
<evidence type="ECO:0000256" key="2">
    <source>
        <dbReference type="ARBA" id="ARBA00009772"/>
    </source>
</evidence>
<sequence>MNTLDLAQLPVLLGSVLWAMGRVAGLFLVAPVFGATVLPARIRVGLIVLLTLVLAPLAPARVDPMSSTGVSTMAGQVLIGAAVGFVLRLTFEAVAFGGQLVAQSMSLGFAEVVNPQGGGSSPVLNQFYLLLVTLLFLAMDGHLRLIELLADSFRTLPPGAGAISPDGLHAVALFGGQLFAGAVRVALPAMTALLVVNMGFGAISRAAPSMNLFAVGFPITLCLGFIALWLSLRALPGAFGSLEESAWSLMRELLGQ</sequence>
<keyword evidence="11" id="KW-0969">Cilium</keyword>
<comment type="similarity">
    <text evidence="2 10">Belongs to the FliR/MopE/SpaR family.</text>
</comment>
<keyword evidence="5 10" id="KW-0812">Transmembrane</keyword>
<evidence type="ECO:0000256" key="5">
    <source>
        <dbReference type="ARBA" id="ARBA00022692"/>
    </source>
</evidence>
<keyword evidence="12" id="KW-1185">Reference proteome</keyword>
<dbReference type="PRINTS" id="PR00953">
    <property type="entry name" value="TYPE3IMRPROT"/>
</dbReference>
<dbReference type="STRING" id="500610.SAMN02799615_03281"/>
<dbReference type="GO" id="GO:0009425">
    <property type="term" value="C:bacterial-type flagellum basal body"/>
    <property type="evidence" value="ECO:0007669"/>
    <property type="project" value="UniProtKB-SubCell"/>
</dbReference>
<organism evidence="11 12">
    <name type="scientific">Dyella marensis</name>
    <dbReference type="NCBI Taxonomy" id="500610"/>
    <lineage>
        <taxon>Bacteria</taxon>
        <taxon>Pseudomonadati</taxon>
        <taxon>Pseudomonadota</taxon>
        <taxon>Gammaproteobacteria</taxon>
        <taxon>Lysobacterales</taxon>
        <taxon>Rhodanobacteraceae</taxon>
        <taxon>Dyella</taxon>
    </lineage>
</organism>
<feature type="transmembrane region" description="Helical" evidence="10">
    <location>
        <begin position="78"/>
        <end position="102"/>
    </location>
</feature>
<evidence type="ECO:0000256" key="10">
    <source>
        <dbReference type="RuleBase" id="RU362071"/>
    </source>
</evidence>
<keyword evidence="4 10" id="KW-1003">Cell membrane</keyword>
<feature type="transmembrane region" description="Helical" evidence="10">
    <location>
        <begin position="178"/>
        <end position="200"/>
    </location>
</feature>
<evidence type="ECO:0000313" key="12">
    <source>
        <dbReference type="Proteomes" id="UP000199477"/>
    </source>
</evidence>
<dbReference type="GO" id="GO:0044780">
    <property type="term" value="P:bacterial-type flagellum assembly"/>
    <property type="evidence" value="ECO:0007669"/>
    <property type="project" value="UniProtKB-UniRule"/>
</dbReference>
<gene>
    <name evidence="11" type="ORF">SAMN02799615_03281</name>
</gene>
<keyword evidence="8 10" id="KW-0975">Bacterial flagellum</keyword>
<feature type="transmembrane region" description="Helical" evidence="10">
    <location>
        <begin position="212"/>
        <end position="232"/>
    </location>
</feature>
<protein>
    <recommendedName>
        <fullName evidence="3 9">Flagellar biosynthetic protein FliR</fullName>
    </recommendedName>
</protein>
<dbReference type="RefSeq" id="WP_026636737.1">
    <property type="nucleotide sequence ID" value="NZ_FONH01000014.1"/>
</dbReference>
<comment type="subcellular location">
    <subcellularLocation>
        <location evidence="10">Cell membrane</location>
        <topology evidence="10">Multi-pass membrane protein</topology>
    </subcellularLocation>
    <subcellularLocation>
        <location evidence="10">Bacterial flagellum basal body</location>
    </subcellularLocation>
</comment>
<keyword evidence="11" id="KW-0282">Flagellum</keyword>
<feature type="transmembrane region" description="Helical" evidence="10">
    <location>
        <begin position="123"/>
        <end position="139"/>
    </location>
</feature>
<dbReference type="EMBL" id="FONH01000014">
    <property type="protein sequence ID" value="SFF36217.1"/>
    <property type="molecule type" value="Genomic_DNA"/>
</dbReference>
<keyword evidence="11" id="KW-0966">Cell projection</keyword>
<evidence type="ECO:0000256" key="6">
    <source>
        <dbReference type="ARBA" id="ARBA00022989"/>
    </source>
</evidence>
<feature type="transmembrane region" description="Helical" evidence="10">
    <location>
        <begin position="12"/>
        <end position="33"/>
    </location>
</feature>
<dbReference type="Pfam" id="PF01311">
    <property type="entry name" value="Bac_export_1"/>
    <property type="match status" value="1"/>
</dbReference>
<comment type="function">
    <text evidence="1 10">Role in flagellar biosynthesis.</text>
</comment>
<dbReference type="PANTHER" id="PTHR30065">
    <property type="entry name" value="FLAGELLAR BIOSYNTHETIC PROTEIN FLIR"/>
    <property type="match status" value="1"/>
</dbReference>
<evidence type="ECO:0000256" key="4">
    <source>
        <dbReference type="ARBA" id="ARBA00022475"/>
    </source>
</evidence>
<keyword evidence="7 10" id="KW-0472">Membrane</keyword>
<reference evidence="12" key="1">
    <citation type="submission" date="2016-10" db="EMBL/GenBank/DDBJ databases">
        <authorList>
            <person name="Varghese N."/>
            <person name="Submissions S."/>
        </authorList>
    </citation>
    <scope>NUCLEOTIDE SEQUENCE [LARGE SCALE GENOMIC DNA]</scope>
    <source>
        <strain evidence="12">UNC178MFTsu3.1</strain>
    </source>
</reference>
<dbReference type="AlphaFoldDB" id="A0A1I2I536"/>
<keyword evidence="6 10" id="KW-1133">Transmembrane helix</keyword>
<accession>A0A1I2I536</accession>
<feature type="transmembrane region" description="Helical" evidence="10">
    <location>
        <begin position="40"/>
        <end position="58"/>
    </location>
</feature>
<dbReference type="GO" id="GO:0005886">
    <property type="term" value="C:plasma membrane"/>
    <property type="evidence" value="ECO:0007669"/>
    <property type="project" value="UniProtKB-SubCell"/>
</dbReference>
<dbReference type="InterPro" id="IPR002010">
    <property type="entry name" value="T3SS_IM_R"/>
</dbReference>
<proteinExistence type="inferred from homology"/>
<evidence type="ECO:0000256" key="7">
    <source>
        <dbReference type="ARBA" id="ARBA00023136"/>
    </source>
</evidence>
<evidence type="ECO:0000313" key="11">
    <source>
        <dbReference type="EMBL" id="SFF36217.1"/>
    </source>
</evidence>